<sequence length="96" mass="10657">MYIVYMSTPVDRSVSEARRDLAAVIDTARSSHEPVYLSRRGRRVAAVISAGELERLQGLAEDMMDILDAEAARQEIRETGNEPIPWEQAKADLGLA</sequence>
<protein>
    <recommendedName>
        <fullName evidence="2">Antitoxin</fullName>
    </recommendedName>
</protein>
<dbReference type="NCBIfam" id="TIGR01552">
    <property type="entry name" value="phd_fam"/>
    <property type="match status" value="1"/>
</dbReference>
<comment type="similarity">
    <text evidence="1 2">Belongs to the phD/YefM antitoxin family.</text>
</comment>
<dbReference type="Proteomes" id="UP000319865">
    <property type="component" value="Unassembled WGS sequence"/>
</dbReference>
<proteinExistence type="inferred from homology"/>
<keyword evidence="4" id="KW-1185">Reference proteome</keyword>
<comment type="function">
    <text evidence="2">Antitoxin component of a type II toxin-antitoxin (TA) system.</text>
</comment>
<dbReference type="EMBL" id="VFQE01000001">
    <property type="protein sequence ID" value="TQN42166.1"/>
    <property type="molecule type" value="Genomic_DNA"/>
</dbReference>
<reference evidence="3 4" key="1">
    <citation type="submission" date="2019-06" db="EMBL/GenBank/DDBJ databases">
        <title>Sequencing the genomes of 1000 actinobacteria strains.</title>
        <authorList>
            <person name="Klenk H.-P."/>
        </authorList>
    </citation>
    <scope>NUCLEOTIDE SEQUENCE [LARGE SCALE GENOMIC DNA]</scope>
    <source>
        <strain evidence="3 4">DSM 46837</strain>
    </source>
</reference>
<evidence type="ECO:0000256" key="2">
    <source>
        <dbReference type="RuleBase" id="RU362080"/>
    </source>
</evidence>
<dbReference type="PANTHER" id="PTHR33713">
    <property type="entry name" value="ANTITOXIN YAFN-RELATED"/>
    <property type="match status" value="1"/>
</dbReference>
<dbReference type="Gene3D" id="3.40.1620.10">
    <property type="entry name" value="YefM-like domain"/>
    <property type="match status" value="1"/>
</dbReference>
<dbReference type="SUPFAM" id="SSF143120">
    <property type="entry name" value="YefM-like"/>
    <property type="match status" value="1"/>
</dbReference>
<dbReference type="InterPro" id="IPR036165">
    <property type="entry name" value="YefM-like_sf"/>
</dbReference>
<gene>
    <name evidence="3" type="ORF">FHU33_1560</name>
</gene>
<evidence type="ECO:0000313" key="4">
    <source>
        <dbReference type="Proteomes" id="UP000319865"/>
    </source>
</evidence>
<dbReference type="PANTHER" id="PTHR33713:SF10">
    <property type="entry name" value="ANTITOXIN YAFN"/>
    <property type="match status" value="1"/>
</dbReference>
<evidence type="ECO:0000256" key="1">
    <source>
        <dbReference type="ARBA" id="ARBA00009981"/>
    </source>
</evidence>
<dbReference type="AlphaFoldDB" id="A0A543PDK7"/>
<comment type="caution">
    <text evidence="3">The sequence shown here is derived from an EMBL/GenBank/DDBJ whole genome shotgun (WGS) entry which is preliminary data.</text>
</comment>
<dbReference type="Pfam" id="PF02604">
    <property type="entry name" value="PhdYeFM_antitox"/>
    <property type="match status" value="1"/>
</dbReference>
<accession>A0A543PDK7</accession>
<evidence type="ECO:0000313" key="3">
    <source>
        <dbReference type="EMBL" id="TQN42166.1"/>
    </source>
</evidence>
<name>A0A543PDK7_9ACTN</name>
<dbReference type="InterPro" id="IPR051405">
    <property type="entry name" value="phD/YefM_antitoxin"/>
</dbReference>
<dbReference type="InterPro" id="IPR006442">
    <property type="entry name" value="Antitoxin_Phd/YefM"/>
</dbReference>
<organism evidence="3 4">
    <name type="scientific">Blastococcus colisei</name>
    <dbReference type="NCBI Taxonomy" id="1564162"/>
    <lineage>
        <taxon>Bacteria</taxon>
        <taxon>Bacillati</taxon>
        <taxon>Actinomycetota</taxon>
        <taxon>Actinomycetes</taxon>
        <taxon>Geodermatophilales</taxon>
        <taxon>Geodermatophilaceae</taxon>
        <taxon>Blastococcus</taxon>
    </lineage>
</organism>